<dbReference type="Proteomes" id="UP000321113">
    <property type="component" value="Unassembled WGS sequence"/>
</dbReference>
<name>A0A511QRU3_9VIBR</name>
<evidence type="ECO:0000313" key="2">
    <source>
        <dbReference type="EMBL" id="GEM79302.1"/>
    </source>
</evidence>
<evidence type="ECO:0000313" key="3">
    <source>
        <dbReference type="Proteomes" id="UP000321113"/>
    </source>
</evidence>
<evidence type="ECO:0000256" key="1">
    <source>
        <dbReference type="SAM" id="SignalP"/>
    </source>
</evidence>
<keyword evidence="3" id="KW-1185">Reference proteome</keyword>
<gene>
    <name evidence="2" type="ORF">VSU01S_15470</name>
</gene>
<feature type="chain" id="PRO_5022062852" description="Secreted protein" evidence="1">
    <location>
        <begin position="20"/>
        <end position="140"/>
    </location>
</feature>
<feature type="signal peptide" evidence="1">
    <location>
        <begin position="1"/>
        <end position="19"/>
    </location>
</feature>
<organism evidence="2 3">
    <name type="scientific">Vibrio superstes NBRC 103154</name>
    <dbReference type="NCBI Taxonomy" id="1219062"/>
    <lineage>
        <taxon>Bacteria</taxon>
        <taxon>Pseudomonadati</taxon>
        <taxon>Pseudomonadota</taxon>
        <taxon>Gammaproteobacteria</taxon>
        <taxon>Vibrionales</taxon>
        <taxon>Vibrionaceae</taxon>
        <taxon>Vibrio</taxon>
    </lineage>
</organism>
<reference evidence="2 3" key="1">
    <citation type="submission" date="2019-07" db="EMBL/GenBank/DDBJ databases">
        <title>Whole genome shotgun sequence of Vibrio superstes NBRC 103154.</title>
        <authorList>
            <person name="Hosoyama A."/>
            <person name="Uohara A."/>
            <person name="Ohji S."/>
            <person name="Ichikawa N."/>
        </authorList>
    </citation>
    <scope>NUCLEOTIDE SEQUENCE [LARGE SCALE GENOMIC DNA]</scope>
    <source>
        <strain evidence="2 3">NBRC 103154</strain>
    </source>
</reference>
<dbReference type="OrthoDB" id="9896775at2"/>
<dbReference type="AlphaFoldDB" id="A0A511QRU3"/>
<accession>A0A511QRU3</accession>
<proteinExistence type="predicted"/>
<protein>
    <recommendedName>
        <fullName evidence="4">Secreted protein</fullName>
    </recommendedName>
</protein>
<keyword evidence="1" id="KW-0732">Signal</keyword>
<dbReference type="RefSeq" id="WP_119008025.1">
    <property type="nucleotide sequence ID" value="NZ_BJXK01000005.1"/>
</dbReference>
<sequence>MKKLFTFIVLLFVSTSALADYPSFADSANATADEVQAVKNNNEPHSEPAYVEADYAESVSKAKSDYEQRLDYLENTDYEKLEKKATRGSAGFILASVATLAAIGNPGLVAAGAAVTVGSVFYVKDTHKALSDKRTLGHEL</sequence>
<dbReference type="EMBL" id="BJXK01000005">
    <property type="protein sequence ID" value="GEM79302.1"/>
    <property type="molecule type" value="Genomic_DNA"/>
</dbReference>
<evidence type="ECO:0008006" key="4">
    <source>
        <dbReference type="Google" id="ProtNLM"/>
    </source>
</evidence>
<comment type="caution">
    <text evidence="2">The sequence shown here is derived from an EMBL/GenBank/DDBJ whole genome shotgun (WGS) entry which is preliminary data.</text>
</comment>